<reference evidence="3 4" key="1">
    <citation type="journal article" date="2015" name="Genome Biol. Evol.">
        <title>Phylogenomic analyses indicate that early fungi evolved digesting cell walls of algal ancestors of land plants.</title>
        <authorList>
            <person name="Chang Y."/>
            <person name="Wang S."/>
            <person name="Sekimoto S."/>
            <person name="Aerts A.L."/>
            <person name="Choi C."/>
            <person name="Clum A."/>
            <person name="LaButti K.M."/>
            <person name="Lindquist E.A."/>
            <person name="Yee Ngan C."/>
            <person name="Ohm R.A."/>
            <person name="Salamov A.A."/>
            <person name="Grigoriev I.V."/>
            <person name="Spatafora J.W."/>
            <person name="Berbee M.L."/>
        </authorList>
    </citation>
    <scope>NUCLEOTIDE SEQUENCE [LARGE SCALE GENOMIC DNA]</scope>
    <source>
        <strain evidence="3 4">NRRL 28638</strain>
    </source>
</reference>
<keyword evidence="1" id="KW-0472">Membrane</keyword>
<dbReference type="AlphaFoldDB" id="A0A137PH43"/>
<keyword evidence="4" id="KW-1185">Reference proteome</keyword>
<proteinExistence type="predicted"/>
<gene>
    <name evidence="3" type="ORF">CONCODRAFT_14932</name>
</gene>
<dbReference type="Pfam" id="PF24681">
    <property type="entry name" value="Kelch_KLHDC2_KLHL20_DRC7"/>
    <property type="match status" value="1"/>
</dbReference>
<evidence type="ECO:0000256" key="1">
    <source>
        <dbReference type="SAM" id="Phobius"/>
    </source>
</evidence>
<dbReference type="InterPro" id="IPR015915">
    <property type="entry name" value="Kelch-typ_b-propeller"/>
</dbReference>
<name>A0A137PH43_CONC2</name>
<protein>
    <recommendedName>
        <fullName evidence="5">Galactose oxidase</fullName>
    </recommendedName>
</protein>
<evidence type="ECO:0000256" key="2">
    <source>
        <dbReference type="SAM" id="SignalP"/>
    </source>
</evidence>
<dbReference type="OrthoDB" id="432528at2759"/>
<feature type="signal peptide" evidence="2">
    <location>
        <begin position="1"/>
        <end position="19"/>
    </location>
</feature>
<organism evidence="3 4">
    <name type="scientific">Conidiobolus coronatus (strain ATCC 28846 / CBS 209.66 / NRRL 28638)</name>
    <name type="common">Delacroixia coronata</name>
    <dbReference type="NCBI Taxonomy" id="796925"/>
    <lineage>
        <taxon>Eukaryota</taxon>
        <taxon>Fungi</taxon>
        <taxon>Fungi incertae sedis</taxon>
        <taxon>Zoopagomycota</taxon>
        <taxon>Entomophthoromycotina</taxon>
        <taxon>Entomophthoromycetes</taxon>
        <taxon>Entomophthorales</taxon>
        <taxon>Ancylistaceae</taxon>
        <taxon>Conidiobolus</taxon>
    </lineage>
</organism>
<dbReference type="SUPFAM" id="SSF117281">
    <property type="entry name" value="Kelch motif"/>
    <property type="match status" value="1"/>
</dbReference>
<evidence type="ECO:0000313" key="3">
    <source>
        <dbReference type="EMBL" id="KXN74324.1"/>
    </source>
</evidence>
<keyword evidence="1" id="KW-0812">Transmembrane</keyword>
<evidence type="ECO:0008006" key="5">
    <source>
        <dbReference type="Google" id="ProtNLM"/>
    </source>
</evidence>
<accession>A0A137PH43</accession>
<evidence type="ECO:0000313" key="4">
    <source>
        <dbReference type="Proteomes" id="UP000070444"/>
    </source>
</evidence>
<dbReference type="EMBL" id="KQ964425">
    <property type="protein sequence ID" value="KXN74324.1"/>
    <property type="molecule type" value="Genomic_DNA"/>
</dbReference>
<keyword evidence="2" id="KW-0732">Signal</keyword>
<feature type="chain" id="PRO_5007294883" description="Galactose oxidase" evidence="2">
    <location>
        <begin position="20"/>
        <end position="476"/>
    </location>
</feature>
<dbReference type="Proteomes" id="UP000070444">
    <property type="component" value="Unassembled WGS sequence"/>
</dbReference>
<sequence length="476" mass="55076">MFIILLFVHILSVISDVETLISATIRDNKLIAIYKPLRFYFFRVRVYELKEGAIADIFNNRKTFDFGFADEGYSLYFLDIPENFQNDRNKVWLKFEYGGFHYPATSPFMNWVGYINLIDMSLENASDIINFPKHKNFPIKGYTINTITNELGSALYIIEGTLYSKKDSVYSDSNSFYKFNFTSKEWTDMTYTIGEKLILLFGHKSVVIDKRYLVILGGKSPTIYDSNLSDFENKSLYNLTMFDTFTNNWENVNINADVFDIHITSLKFIDFLATVYNDKIVVFGGITGENRSNIYYPSRHLGIYDFKSKIWNWLPILNEDSSSYSPAREGRSILVFNDQLIICTDVFEEDNLIPIHVYDMVSQRMKSTLKLSNSSINTDSTKKKNEKQNQPKTLPPYAIGLISVCCTVLLGAAIYLLYRKTKKNRISDNGKTKTNRPIREVWANPDIDITNNIIAFDENNYPNTLYSNELCQKSEN</sequence>
<feature type="transmembrane region" description="Helical" evidence="1">
    <location>
        <begin position="397"/>
        <end position="418"/>
    </location>
</feature>
<dbReference type="Gene3D" id="2.120.10.80">
    <property type="entry name" value="Kelch-type beta propeller"/>
    <property type="match status" value="1"/>
</dbReference>
<keyword evidence="1" id="KW-1133">Transmembrane helix</keyword>